<organism evidence="2 3">
    <name type="scientific">Tribonema minus</name>
    <dbReference type="NCBI Taxonomy" id="303371"/>
    <lineage>
        <taxon>Eukaryota</taxon>
        <taxon>Sar</taxon>
        <taxon>Stramenopiles</taxon>
        <taxon>Ochrophyta</taxon>
        <taxon>PX clade</taxon>
        <taxon>Xanthophyceae</taxon>
        <taxon>Tribonematales</taxon>
        <taxon>Tribonemataceae</taxon>
        <taxon>Tribonema</taxon>
    </lineage>
</organism>
<dbReference type="EMBL" id="JAFCMP010000212">
    <property type="protein sequence ID" value="KAG5183361.1"/>
    <property type="molecule type" value="Genomic_DNA"/>
</dbReference>
<gene>
    <name evidence="2" type="ORF">JKP88DRAFT_245240</name>
</gene>
<evidence type="ECO:0000313" key="2">
    <source>
        <dbReference type="EMBL" id="KAG5183361.1"/>
    </source>
</evidence>
<dbReference type="AlphaFoldDB" id="A0A835YXQ0"/>
<dbReference type="GO" id="GO:0005929">
    <property type="term" value="C:cilium"/>
    <property type="evidence" value="ECO:0007669"/>
    <property type="project" value="TreeGrafter"/>
</dbReference>
<name>A0A835YXQ0_9STRA</name>
<keyword evidence="3" id="KW-1185">Reference proteome</keyword>
<sequence length="1236" mass="133445">MPCSAQAQTSSQASSPTARSRRQRRRRSFAANTLVGGGGGGGGAAAADHAGAAELRAALCGALALLRLQDAWAAAARLGDRQHLLALANRAMEVLEVEAAARVFRRLGDASMVSAARCLCRCRCGAAAGAIAEAGNGGRAAAGTAAVGVRACSRLTALHIPAYWGVDTRSRSDGQLRAHTCRWPAQSCGAWCAAAEVRAAARGGTAVVPQGTRSVLCPLLLCVLACLPAVRHCHRAQQIVVLCALRCRQAGARPRGCGGGGRPAPARGRDRGSVWRLRACAGHAARPAALGAVAQARNGAEAGAVPEISAAYAQQLEFRGESDTALRMFQQALAGLDDGAAAPAAAAAGSTAAGAAQLRATCATGVTRCMLRLRDVTLHKLLMQYACTCEAAGQWDTAAAAHERARYMDVVVRLCLLVVPAGTAGACLCNRARNRERRGCRDGLALLRGRQRLGRRHQISAHGAARGRGVRAGVCAPADGGVRRRACARRRLWWRRWWRRGGGGGAARRRLRWRRWWRRGGGGGGAAAAEALHPGDALRVARYYETQGDLGAARRHYAACGQHHRALKLLRLLQRSEAEAAAAMDVVGRVRNDMLAHHLIDYLMGEADGVFKDPNHIYRLHLALGNYQQAAKMAIIIARQEQVLRPFLLLHSYTLARRLAQRGDSEHEGAARMLLRVARSASRFPAHGRRAHESSASARACVTVFEYASVRPEHLVCCCTFKLQADTHPKCKPSSTVCAAAQASKLCCLCAAWRPLPATGGCKQWKLAGALLTHRVECTCNTAATGRCLGSDMGSAADACRVANGQSTDAHHIYVQHRTCTPPPDFKCGIARMMISLASTPQLAVSSISDAAPPGNIQLTGGARDKSDVSPVAKAKAEVKLPRQHDHRSLVADTLQPVPEVYKSESESSRSLRIMMNIAHFGKWRGGEPDPEIFSQLRMDQQPYAQDNLAHARAQLLTALELCEMGAELVEVHLDCAYDCGGEPSLAAFEGSCSTPEALEVVFHQHDPYIGYNLTGVHRTRVASNVNNFDLFMYTEDDMLFTAGQILHYVNHQRRLLNAGLGLTHNVGFYRVEMNVTSPNLEETVFEETGVGTGNLDVLQLPVLAAHRSGDDSTRDASHGSRRDSNGASDWPWYVINRGNTYQGCWLLLQPQLQSYIKQLPGDPGPRPAFIRETNANWVFWQLNVQKFGVRHLGNHYLWTTPWSDYARSSHQLHIELLKLRARREVEVAATIEAHP</sequence>
<dbReference type="GO" id="GO:0035721">
    <property type="term" value="P:intraciliary retrograde transport"/>
    <property type="evidence" value="ECO:0007669"/>
    <property type="project" value="InterPro"/>
</dbReference>
<feature type="region of interest" description="Disordered" evidence="1">
    <location>
        <begin position="1"/>
        <end position="26"/>
    </location>
</feature>
<proteinExistence type="predicted"/>
<evidence type="ECO:0000256" key="1">
    <source>
        <dbReference type="SAM" id="MobiDB-lite"/>
    </source>
</evidence>
<dbReference type="GO" id="GO:0060271">
    <property type="term" value="P:cilium assembly"/>
    <property type="evidence" value="ECO:0007669"/>
    <property type="project" value="TreeGrafter"/>
</dbReference>
<protein>
    <submittedName>
        <fullName evidence="2">Uncharacterized protein</fullName>
    </submittedName>
</protein>
<reference evidence="2" key="1">
    <citation type="submission" date="2021-02" db="EMBL/GenBank/DDBJ databases">
        <title>First Annotated Genome of the Yellow-green Alga Tribonema minus.</title>
        <authorList>
            <person name="Mahan K.M."/>
        </authorList>
    </citation>
    <scope>NUCLEOTIDE SEQUENCE</scope>
    <source>
        <strain evidence="2">UTEX B ZZ1240</strain>
    </source>
</reference>
<dbReference type="InterPro" id="IPR040379">
    <property type="entry name" value="WDR19/dyf-2"/>
</dbReference>
<comment type="caution">
    <text evidence="2">The sequence shown here is derived from an EMBL/GenBank/DDBJ whole genome shotgun (WGS) entry which is preliminary data.</text>
</comment>
<feature type="compositionally biased region" description="Low complexity" evidence="1">
    <location>
        <begin position="1"/>
        <end position="18"/>
    </location>
</feature>
<accession>A0A835YXQ0</accession>
<dbReference type="PANTHER" id="PTHR14920:SF0">
    <property type="entry name" value="WD REPEAT DOMAIN 19"/>
    <property type="match status" value="1"/>
</dbReference>
<dbReference type="OrthoDB" id="39955at2759"/>
<evidence type="ECO:0000313" key="3">
    <source>
        <dbReference type="Proteomes" id="UP000664859"/>
    </source>
</evidence>
<dbReference type="Proteomes" id="UP000664859">
    <property type="component" value="Unassembled WGS sequence"/>
</dbReference>
<dbReference type="GO" id="GO:0030991">
    <property type="term" value="C:intraciliary transport particle A"/>
    <property type="evidence" value="ECO:0007669"/>
    <property type="project" value="TreeGrafter"/>
</dbReference>
<dbReference type="PANTHER" id="PTHR14920">
    <property type="entry name" value="OSMOTIC AVOIDANCE ABNORMAL PROTEIN 1/WD REPEAT MEMBRANE PROTEIN"/>
    <property type="match status" value="1"/>
</dbReference>